<dbReference type="EMBL" id="LS974621">
    <property type="protein sequence ID" value="CAG7876652.1"/>
    <property type="molecule type" value="Genomic_DNA"/>
</dbReference>
<dbReference type="AlphaFoldDB" id="A0A8D9DG45"/>
<accession>A0A8D9DG45</accession>
<sequence>MKVTEPVMEALLLLDTNPNPKIGPLLSFQLLPVG</sequence>
<gene>
    <name evidence="1" type="ORF">BRAPAZ1V2_A05P31730.2</name>
</gene>
<organism evidence="1 2">
    <name type="scientific">Brassica campestris</name>
    <name type="common">Field mustard</name>
    <dbReference type="NCBI Taxonomy" id="3711"/>
    <lineage>
        <taxon>Eukaryota</taxon>
        <taxon>Viridiplantae</taxon>
        <taxon>Streptophyta</taxon>
        <taxon>Embryophyta</taxon>
        <taxon>Tracheophyta</taxon>
        <taxon>Spermatophyta</taxon>
        <taxon>Magnoliopsida</taxon>
        <taxon>eudicotyledons</taxon>
        <taxon>Gunneridae</taxon>
        <taxon>Pentapetalae</taxon>
        <taxon>rosids</taxon>
        <taxon>malvids</taxon>
        <taxon>Brassicales</taxon>
        <taxon>Brassicaceae</taxon>
        <taxon>Brassiceae</taxon>
        <taxon>Brassica</taxon>
    </lineage>
</organism>
<name>A0A8D9DG45_BRACM</name>
<dbReference type="Gramene" id="A05p31730.2_BraZ1">
    <property type="protein sequence ID" value="A05p31730.2_BraZ1.CDS.1"/>
    <property type="gene ID" value="A05g31730.2_BraZ1"/>
</dbReference>
<evidence type="ECO:0000313" key="1">
    <source>
        <dbReference type="EMBL" id="CAG7876652.1"/>
    </source>
</evidence>
<proteinExistence type="predicted"/>
<dbReference type="Proteomes" id="UP000694005">
    <property type="component" value="Chromosome A05"/>
</dbReference>
<reference evidence="1 2" key="1">
    <citation type="submission" date="2021-07" db="EMBL/GenBank/DDBJ databases">
        <authorList>
            <consortium name="Genoscope - CEA"/>
            <person name="William W."/>
        </authorList>
    </citation>
    <scope>NUCLEOTIDE SEQUENCE [LARGE SCALE GENOMIC DNA]</scope>
</reference>
<evidence type="ECO:0000313" key="2">
    <source>
        <dbReference type="Proteomes" id="UP000694005"/>
    </source>
</evidence>
<protein>
    <submittedName>
        <fullName evidence="1">Uncharacterized protein</fullName>
    </submittedName>
</protein>